<comment type="caution">
    <text evidence="2">The sequence shown here is derived from an EMBL/GenBank/DDBJ whole genome shotgun (WGS) entry which is preliminary data.</text>
</comment>
<organism evidence="2 3">
    <name type="scientific">Rhizopus stolonifer</name>
    <name type="common">Rhizopus nigricans</name>
    <dbReference type="NCBI Taxonomy" id="4846"/>
    <lineage>
        <taxon>Eukaryota</taxon>
        <taxon>Fungi</taxon>
        <taxon>Fungi incertae sedis</taxon>
        <taxon>Mucoromycota</taxon>
        <taxon>Mucoromycotina</taxon>
        <taxon>Mucoromycetes</taxon>
        <taxon>Mucorales</taxon>
        <taxon>Mucorineae</taxon>
        <taxon>Rhizopodaceae</taxon>
        <taxon>Rhizopus</taxon>
    </lineage>
</organism>
<dbReference type="Gene3D" id="3.40.1280.10">
    <property type="match status" value="1"/>
</dbReference>
<dbReference type="InterPro" id="IPR029026">
    <property type="entry name" value="tRNA_m1G_MTases_N"/>
</dbReference>
<feature type="non-terminal residue" evidence="2">
    <location>
        <position position="68"/>
    </location>
</feature>
<evidence type="ECO:0000313" key="3">
    <source>
        <dbReference type="Proteomes" id="UP000253551"/>
    </source>
</evidence>
<dbReference type="AlphaFoldDB" id="A0A367KA79"/>
<dbReference type="EMBL" id="PJQM01002031">
    <property type="protein sequence ID" value="RCH98741.1"/>
    <property type="molecule type" value="Genomic_DNA"/>
</dbReference>
<gene>
    <name evidence="2" type="ORF">CU098_011970</name>
</gene>
<keyword evidence="3" id="KW-1185">Reference proteome</keyword>
<evidence type="ECO:0000256" key="1">
    <source>
        <dbReference type="SAM" id="MobiDB-lite"/>
    </source>
</evidence>
<sequence>MIDKKKRTFENKDLSGPDYGKERPTKKQDVKKSIITDKARKYTVTVAIPSSVIDNAPTLELKTLLAGQ</sequence>
<feature type="region of interest" description="Disordered" evidence="1">
    <location>
        <begin position="1"/>
        <end position="31"/>
    </location>
</feature>
<name>A0A367KA79_RHIST</name>
<accession>A0A367KA79</accession>
<dbReference type="OrthoDB" id="361029at2759"/>
<evidence type="ECO:0000313" key="2">
    <source>
        <dbReference type="EMBL" id="RCH98741.1"/>
    </source>
</evidence>
<reference evidence="2 3" key="1">
    <citation type="journal article" date="2018" name="G3 (Bethesda)">
        <title>Phylogenetic and Phylogenomic Definition of Rhizopus Species.</title>
        <authorList>
            <person name="Gryganskyi A.P."/>
            <person name="Golan J."/>
            <person name="Dolatabadi S."/>
            <person name="Mondo S."/>
            <person name="Robb S."/>
            <person name="Idnurm A."/>
            <person name="Muszewska A."/>
            <person name="Steczkiewicz K."/>
            <person name="Masonjones S."/>
            <person name="Liao H.L."/>
            <person name="Gajdeczka M.T."/>
            <person name="Anike F."/>
            <person name="Vuek A."/>
            <person name="Anishchenko I.M."/>
            <person name="Voigt K."/>
            <person name="de Hoog G.S."/>
            <person name="Smith M.E."/>
            <person name="Heitman J."/>
            <person name="Vilgalys R."/>
            <person name="Stajich J.E."/>
        </authorList>
    </citation>
    <scope>NUCLEOTIDE SEQUENCE [LARGE SCALE GENOMIC DNA]</scope>
    <source>
        <strain evidence="2 3">LSU 92-RS-03</strain>
    </source>
</reference>
<dbReference type="Proteomes" id="UP000253551">
    <property type="component" value="Unassembled WGS sequence"/>
</dbReference>
<protein>
    <submittedName>
        <fullName evidence="2">Uncharacterized protein</fullName>
    </submittedName>
</protein>
<proteinExistence type="predicted"/>
<dbReference type="STRING" id="4846.A0A367KA79"/>